<sequence length="85" mass="8981">MEIINMATATLTSKGQITIPVQVRAALGLDTGDRVEFVEMEDGKFAIIAASHSVQDLKGLIRKPAKVVSIEDMNQAIATQGAKAG</sequence>
<dbReference type="GO" id="GO:0003677">
    <property type="term" value="F:DNA binding"/>
    <property type="evidence" value="ECO:0007669"/>
    <property type="project" value="UniProtKB-UniRule"/>
</dbReference>
<gene>
    <name evidence="3" type="ORF">GNF76_23710</name>
</gene>
<dbReference type="NCBIfam" id="TIGR01439">
    <property type="entry name" value="lp_hng_hel_AbrB"/>
    <property type="match status" value="1"/>
</dbReference>
<name>A0A6I3WHP1_9PSED</name>
<comment type="caution">
    <text evidence="3">The sequence shown here is derived from an EMBL/GenBank/DDBJ whole genome shotgun (WGS) entry which is preliminary data.</text>
</comment>
<dbReference type="InterPro" id="IPR007159">
    <property type="entry name" value="SpoVT-AbrB_dom"/>
</dbReference>
<dbReference type="InterPro" id="IPR037914">
    <property type="entry name" value="SpoVT-AbrB_sf"/>
</dbReference>
<dbReference type="OrthoDB" id="9809003at2"/>
<dbReference type="PROSITE" id="PS51740">
    <property type="entry name" value="SPOVT_ABRB"/>
    <property type="match status" value="1"/>
</dbReference>
<accession>A0A6I3WHP1</accession>
<keyword evidence="4" id="KW-1185">Reference proteome</keyword>
<evidence type="ECO:0000259" key="2">
    <source>
        <dbReference type="PROSITE" id="PS51740"/>
    </source>
</evidence>
<feature type="domain" description="SpoVT-AbrB" evidence="2">
    <location>
        <begin position="6"/>
        <end position="52"/>
    </location>
</feature>
<evidence type="ECO:0000313" key="3">
    <source>
        <dbReference type="EMBL" id="MUF07364.1"/>
    </source>
</evidence>
<dbReference type="Proteomes" id="UP000438196">
    <property type="component" value="Unassembled WGS sequence"/>
</dbReference>
<organism evidence="3 4">
    <name type="scientific">Pseudomonas spelaei</name>
    <dbReference type="NCBI Taxonomy" id="1055469"/>
    <lineage>
        <taxon>Bacteria</taxon>
        <taxon>Pseudomonadati</taxon>
        <taxon>Pseudomonadota</taxon>
        <taxon>Gammaproteobacteria</taxon>
        <taxon>Pseudomonadales</taxon>
        <taxon>Pseudomonadaceae</taxon>
        <taxon>Pseudomonas</taxon>
    </lineage>
</organism>
<dbReference type="EMBL" id="WNNK01000024">
    <property type="protein sequence ID" value="MUF07364.1"/>
    <property type="molecule type" value="Genomic_DNA"/>
</dbReference>
<dbReference type="Pfam" id="PF04014">
    <property type="entry name" value="MazE_antitoxin"/>
    <property type="match status" value="1"/>
</dbReference>
<dbReference type="RefSeq" id="WP_155585583.1">
    <property type="nucleotide sequence ID" value="NZ_JBHSTH010000035.1"/>
</dbReference>
<evidence type="ECO:0000256" key="1">
    <source>
        <dbReference type="PROSITE-ProRule" id="PRU01076"/>
    </source>
</evidence>
<dbReference type="Gene3D" id="2.10.260.10">
    <property type="match status" value="1"/>
</dbReference>
<reference evidence="3 4" key="1">
    <citation type="submission" date="2019-11" db="EMBL/GenBank/DDBJ databases">
        <title>Pseudomonas karstica sp. nov. and Pseudomonas spelaei sp. nov. from karst caves.</title>
        <authorList>
            <person name="Zeman M."/>
        </authorList>
    </citation>
    <scope>NUCLEOTIDE SEQUENCE [LARGE SCALE GENOMIC DNA]</scope>
    <source>
        <strain evidence="3 4">CCM 7893</strain>
    </source>
</reference>
<protein>
    <submittedName>
        <fullName evidence="3">AbrB/MazE/SpoVT family DNA-binding domain-containing protein</fullName>
    </submittedName>
</protein>
<dbReference type="SMART" id="SM00966">
    <property type="entry name" value="SpoVT_AbrB"/>
    <property type="match status" value="1"/>
</dbReference>
<dbReference type="SUPFAM" id="SSF89447">
    <property type="entry name" value="AbrB/MazE/MraZ-like"/>
    <property type="match status" value="1"/>
</dbReference>
<proteinExistence type="predicted"/>
<keyword evidence="1 3" id="KW-0238">DNA-binding</keyword>
<evidence type="ECO:0000313" key="4">
    <source>
        <dbReference type="Proteomes" id="UP000438196"/>
    </source>
</evidence>
<dbReference type="AlphaFoldDB" id="A0A6I3WHP1"/>